<evidence type="ECO:0000256" key="6">
    <source>
        <dbReference type="ARBA" id="ARBA00022967"/>
    </source>
</evidence>
<dbReference type="GO" id="GO:0005886">
    <property type="term" value="C:plasma membrane"/>
    <property type="evidence" value="ECO:0007669"/>
    <property type="project" value="UniProtKB-SubCell"/>
</dbReference>
<dbReference type="EMBL" id="FNCY01000001">
    <property type="protein sequence ID" value="SDG57933.1"/>
    <property type="molecule type" value="Genomic_DNA"/>
</dbReference>
<feature type="transmembrane region" description="Helical" evidence="10">
    <location>
        <begin position="130"/>
        <end position="153"/>
    </location>
</feature>
<keyword evidence="1 10" id="KW-0813">Transport</keyword>
<evidence type="ECO:0000256" key="9">
    <source>
        <dbReference type="ARBA" id="ARBA00023136"/>
    </source>
</evidence>
<keyword evidence="10" id="KW-1003">Cell membrane</keyword>
<dbReference type="AlphaFoldDB" id="A0A1G7VDX9"/>
<dbReference type="InterPro" id="IPR004338">
    <property type="entry name" value="NqrB/RnfD"/>
</dbReference>
<name>A0A1G7VDX9_9RHOO</name>
<evidence type="ECO:0000313" key="11">
    <source>
        <dbReference type="EMBL" id="SDG57933.1"/>
    </source>
</evidence>
<keyword evidence="6 10" id="KW-1278">Translocase</keyword>
<comment type="caution">
    <text evidence="10">Lacks conserved residue(s) required for the propagation of feature annotation.</text>
</comment>
<feature type="transmembrane region" description="Helical" evidence="10">
    <location>
        <begin position="274"/>
        <end position="291"/>
    </location>
</feature>
<evidence type="ECO:0000313" key="12">
    <source>
        <dbReference type="Proteomes" id="UP000198607"/>
    </source>
</evidence>
<evidence type="ECO:0000256" key="8">
    <source>
        <dbReference type="ARBA" id="ARBA00022989"/>
    </source>
</evidence>
<gene>
    <name evidence="10" type="primary">rnfD</name>
    <name evidence="11" type="ORF">SAMN05660652_00169</name>
</gene>
<keyword evidence="2 10" id="KW-0597">Phosphoprotein</keyword>
<dbReference type="Pfam" id="PF03116">
    <property type="entry name" value="NQR2_RnfD_RnfE"/>
    <property type="match status" value="1"/>
</dbReference>
<evidence type="ECO:0000256" key="7">
    <source>
        <dbReference type="ARBA" id="ARBA00022982"/>
    </source>
</evidence>
<keyword evidence="12" id="KW-1185">Reference proteome</keyword>
<feature type="transmembrane region" description="Helical" evidence="10">
    <location>
        <begin position="100"/>
        <end position="118"/>
    </location>
</feature>
<evidence type="ECO:0000256" key="3">
    <source>
        <dbReference type="ARBA" id="ARBA00022630"/>
    </source>
</evidence>
<feature type="transmembrane region" description="Helical" evidence="10">
    <location>
        <begin position="323"/>
        <end position="342"/>
    </location>
</feature>
<dbReference type="PANTHER" id="PTHR30578:SF0">
    <property type="entry name" value="ION-TRANSLOCATING OXIDOREDUCTASE COMPLEX SUBUNIT D"/>
    <property type="match status" value="1"/>
</dbReference>
<dbReference type="RefSeq" id="WP_091931996.1">
    <property type="nucleotide sequence ID" value="NZ_FNCY01000001.1"/>
</dbReference>
<dbReference type="OrthoDB" id="9776359at2"/>
<keyword evidence="5 10" id="KW-0812">Transmembrane</keyword>
<keyword evidence="7 10" id="KW-0249">Electron transport</keyword>
<feature type="transmembrane region" description="Helical" evidence="10">
    <location>
        <begin position="49"/>
        <end position="67"/>
    </location>
</feature>
<comment type="subcellular location">
    <subcellularLocation>
        <location evidence="10">Cell inner membrane</location>
        <topology evidence="10">Multi-pass membrane protein</topology>
    </subcellularLocation>
</comment>
<evidence type="ECO:0000256" key="10">
    <source>
        <dbReference type="HAMAP-Rule" id="MF_00462"/>
    </source>
</evidence>
<protein>
    <recommendedName>
        <fullName evidence="10">Ion-translocating oxidoreductase complex subunit D</fullName>
        <ecNumber evidence="10">7.-.-.-</ecNumber>
    </recommendedName>
    <alternativeName>
        <fullName evidence="10">Rnf electron transport complex subunit D</fullName>
    </alternativeName>
</protein>
<evidence type="ECO:0000256" key="4">
    <source>
        <dbReference type="ARBA" id="ARBA00022643"/>
    </source>
</evidence>
<dbReference type="GO" id="GO:0022900">
    <property type="term" value="P:electron transport chain"/>
    <property type="evidence" value="ECO:0007669"/>
    <property type="project" value="UniProtKB-UniRule"/>
</dbReference>
<keyword evidence="4 10" id="KW-0288">FMN</keyword>
<dbReference type="GO" id="GO:0055085">
    <property type="term" value="P:transmembrane transport"/>
    <property type="evidence" value="ECO:0007669"/>
    <property type="project" value="InterPro"/>
</dbReference>
<comment type="cofactor">
    <cofactor evidence="10">
        <name>FMN</name>
        <dbReference type="ChEBI" id="CHEBI:58210"/>
    </cofactor>
</comment>
<keyword evidence="3 10" id="KW-0285">Flavoprotein</keyword>
<feature type="transmembrane region" description="Helical" evidence="10">
    <location>
        <begin position="25"/>
        <end position="43"/>
    </location>
</feature>
<feature type="transmembrane region" description="Helical" evidence="10">
    <location>
        <begin position="222"/>
        <end position="239"/>
    </location>
</feature>
<keyword evidence="9 10" id="KW-0472">Membrane</keyword>
<sequence>MNPSSISLPPVASPHHLTGNSISRIMLTVCAALMPATLFAFWLYGWPAIFLWLVTVLSALAGEALCLRLSERPVAAVLGDGSALLTGWLLAMSLPPWAPWWIGALGGLFATVIAKQVFGGLGCNLFNPAMVARVFLLISFPVPMTAWVAPLPITAATAPGLHDGLMILLNGVPQLDAIASASLLSFAKTELSRGVDLVHALSGAAAPASSLIGARAGSLGETASLLIAAGGALLLITGVIRWHIPAAMAAGLVVPAAIAHAVDPARYLDVATHLLSGGATLGLFFIATDYVTSPNTKAGQLVFGAGCGLLTFIIRTWGGYPEGVAFAVLLMNALTPVIDRYLRPRILGRDWRGAPLNPETERAKS</sequence>
<accession>A0A1G7VDX9</accession>
<dbReference type="NCBIfam" id="TIGR01946">
    <property type="entry name" value="rnfD"/>
    <property type="match status" value="1"/>
</dbReference>
<evidence type="ECO:0000256" key="1">
    <source>
        <dbReference type="ARBA" id="ARBA00022448"/>
    </source>
</evidence>
<feature type="transmembrane region" description="Helical" evidence="10">
    <location>
        <begin position="74"/>
        <end position="94"/>
    </location>
</feature>
<dbReference type="PANTHER" id="PTHR30578">
    <property type="entry name" value="ELECTRON TRANSPORT COMPLEX PROTEIN RNFD"/>
    <property type="match status" value="1"/>
</dbReference>
<reference evidence="11 12" key="1">
    <citation type="submission" date="2016-10" db="EMBL/GenBank/DDBJ databases">
        <authorList>
            <person name="de Groot N.N."/>
        </authorList>
    </citation>
    <scope>NUCLEOTIDE SEQUENCE [LARGE SCALE GENOMIC DNA]</scope>
    <source>
        <strain evidence="11 12">DSM 5885</strain>
    </source>
</reference>
<dbReference type="InterPro" id="IPR011303">
    <property type="entry name" value="RnfD_bac"/>
</dbReference>
<keyword evidence="8 10" id="KW-1133">Transmembrane helix</keyword>
<dbReference type="STRING" id="83767.SAMN05660652_00169"/>
<dbReference type="HAMAP" id="MF_00462">
    <property type="entry name" value="RsxD_RnfD"/>
    <property type="match status" value="1"/>
</dbReference>
<keyword evidence="10" id="KW-0997">Cell inner membrane</keyword>
<evidence type="ECO:0000256" key="2">
    <source>
        <dbReference type="ARBA" id="ARBA00022553"/>
    </source>
</evidence>
<evidence type="ECO:0000256" key="5">
    <source>
        <dbReference type="ARBA" id="ARBA00022692"/>
    </source>
</evidence>
<proteinExistence type="inferred from homology"/>
<comment type="subunit">
    <text evidence="10">The complex is composed of six subunits: RnfA, RnfB, RnfC, RnfD, RnfE and RnfG.</text>
</comment>
<dbReference type="Proteomes" id="UP000198607">
    <property type="component" value="Unassembled WGS sequence"/>
</dbReference>
<comment type="similarity">
    <text evidence="10">Belongs to the NqrB/RnfD family.</text>
</comment>
<dbReference type="EC" id="7.-.-.-" evidence="10"/>
<organism evidence="11 12">
    <name type="scientific">Propionivibrio dicarboxylicus</name>
    <dbReference type="NCBI Taxonomy" id="83767"/>
    <lineage>
        <taxon>Bacteria</taxon>
        <taxon>Pseudomonadati</taxon>
        <taxon>Pseudomonadota</taxon>
        <taxon>Betaproteobacteria</taxon>
        <taxon>Rhodocyclales</taxon>
        <taxon>Rhodocyclaceae</taxon>
        <taxon>Propionivibrio</taxon>
    </lineage>
</organism>
<comment type="function">
    <text evidence="10">Part of a membrane-bound complex that couples electron transfer with translocation of ions across the membrane.</text>
</comment>